<dbReference type="GeneID" id="28997808"/>
<evidence type="ECO:0000313" key="2">
    <source>
        <dbReference type="Proteomes" id="UP000077315"/>
    </source>
</evidence>
<reference evidence="2" key="1">
    <citation type="submission" date="2015-06" db="EMBL/GenBank/DDBJ databases">
        <title>Expansion of signal transduction pathways in fungi by whole-genome duplication.</title>
        <authorList>
            <consortium name="DOE Joint Genome Institute"/>
            <person name="Corrochano L.M."/>
            <person name="Kuo A."/>
            <person name="Marcet-Houben M."/>
            <person name="Polaino S."/>
            <person name="Salamov A."/>
            <person name="Villalobos J.M."/>
            <person name="Alvarez M.I."/>
            <person name="Avalos J."/>
            <person name="Benito E.P."/>
            <person name="Benoit I."/>
            <person name="Burger G."/>
            <person name="Camino L.P."/>
            <person name="Canovas D."/>
            <person name="Cerda-Olmedo E."/>
            <person name="Cheng J.-F."/>
            <person name="Dominguez A."/>
            <person name="Elias M."/>
            <person name="Eslava A.P."/>
            <person name="Glaser F."/>
            <person name="Grimwood J."/>
            <person name="Gutierrez G."/>
            <person name="Heitman J."/>
            <person name="Henrissat B."/>
            <person name="Iturriaga E.A."/>
            <person name="Lang B.F."/>
            <person name="Lavin J.L."/>
            <person name="Lee S."/>
            <person name="Li W."/>
            <person name="Lindquist E."/>
            <person name="Lopez-Garcia S."/>
            <person name="Luque E.M."/>
            <person name="Marcos A.T."/>
            <person name="Martin J."/>
            <person name="McCluskey K."/>
            <person name="Medina H.R."/>
            <person name="Miralles-Duran A."/>
            <person name="Miyazaki A."/>
            <person name="Munoz-Torres E."/>
            <person name="Oguiza J.A."/>
            <person name="Ohm R."/>
            <person name="Olmedo M."/>
            <person name="Orejas M."/>
            <person name="Ortiz-Castellanos L."/>
            <person name="Pisabarro A.G."/>
            <person name="Rodriguez-Romero J."/>
            <person name="Ruiz-Herrera J."/>
            <person name="Ruiz-Vazquez R."/>
            <person name="Sanz C."/>
            <person name="Schackwitz W."/>
            <person name="Schmutz J."/>
            <person name="Shahriari M."/>
            <person name="Shelest E."/>
            <person name="Silva-Franco F."/>
            <person name="Soanes D."/>
            <person name="Syed K."/>
            <person name="Tagua V.G."/>
            <person name="Talbot N.J."/>
            <person name="Thon M."/>
            <person name="De vries R.P."/>
            <person name="Wiebenga A."/>
            <person name="Yadav J.S."/>
            <person name="Braun E.L."/>
            <person name="Baker S."/>
            <person name="Garre V."/>
            <person name="Horwitz B."/>
            <person name="Torres-Martinez S."/>
            <person name="Idnurm A."/>
            <person name="Herrera-Estrella A."/>
            <person name="Gabaldon T."/>
            <person name="Grigoriev I.V."/>
        </authorList>
    </citation>
    <scope>NUCLEOTIDE SEQUENCE [LARGE SCALE GENOMIC DNA]</scope>
    <source>
        <strain evidence="2">NRRL 1555(-)</strain>
    </source>
</reference>
<evidence type="ECO:0000313" key="1">
    <source>
        <dbReference type="EMBL" id="OAD68522.1"/>
    </source>
</evidence>
<proteinExistence type="predicted"/>
<organism evidence="1 2">
    <name type="scientific">Phycomyces blakesleeanus (strain ATCC 8743b / DSM 1359 / FGSC 10004 / NBRC 33097 / NRRL 1555)</name>
    <dbReference type="NCBI Taxonomy" id="763407"/>
    <lineage>
        <taxon>Eukaryota</taxon>
        <taxon>Fungi</taxon>
        <taxon>Fungi incertae sedis</taxon>
        <taxon>Mucoromycota</taxon>
        <taxon>Mucoromycotina</taxon>
        <taxon>Mucoromycetes</taxon>
        <taxon>Mucorales</taxon>
        <taxon>Phycomycetaceae</taxon>
        <taxon>Phycomyces</taxon>
    </lineage>
</organism>
<accession>A0A162TH05</accession>
<gene>
    <name evidence="1" type="ORF">PHYBLDRAFT_172949</name>
</gene>
<dbReference type="RefSeq" id="XP_018286562.1">
    <property type="nucleotide sequence ID" value="XM_018436902.1"/>
</dbReference>
<sequence>MDGIYPTYAAFVKSFNDPQSAKHKVLVSLIFLKNFAKAQEAVRKDIECAFENGRGEKENVGEGNGVEREVVGERSEVDTSLTGTTSLMPRSEIVLPDGSFASFIQRYIEIRNREHHFQLRHDLVESLWQRKGDSLIK</sequence>
<dbReference type="VEuPathDB" id="FungiDB:PHYBLDRAFT_172949"/>
<keyword evidence="2" id="KW-1185">Reference proteome</keyword>
<dbReference type="InterPro" id="IPR006912">
    <property type="entry name" value="Harbinger_derived_prot"/>
</dbReference>
<dbReference type="InParanoid" id="A0A162TH05"/>
<dbReference type="STRING" id="763407.A0A162TH05"/>
<name>A0A162TH05_PHYB8</name>
<dbReference type="EMBL" id="KV440994">
    <property type="protein sequence ID" value="OAD68522.1"/>
    <property type="molecule type" value="Genomic_DNA"/>
</dbReference>
<dbReference type="AlphaFoldDB" id="A0A162TH05"/>
<protein>
    <submittedName>
        <fullName evidence="1">Uncharacterized protein</fullName>
    </submittedName>
</protein>
<dbReference type="Pfam" id="PF04827">
    <property type="entry name" value="Plant_tran"/>
    <property type="match status" value="1"/>
</dbReference>
<dbReference type="Proteomes" id="UP000077315">
    <property type="component" value="Unassembled WGS sequence"/>
</dbReference>